<dbReference type="EMBL" id="JAGYPG010000004">
    <property type="protein sequence ID" value="MBS4197555.1"/>
    <property type="molecule type" value="Genomic_DNA"/>
</dbReference>
<dbReference type="SUPFAM" id="SSF55136">
    <property type="entry name" value="Probable bacterial effector-binding domain"/>
    <property type="match status" value="1"/>
</dbReference>
<dbReference type="InterPro" id="IPR029442">
    <property type="entry name" value="GyrI-like"/>
</dbReference>
<dbReference type="SMART" id="SM00871">
    <property type="entry name" value="AraC_E_bind"/>
    <property type="match status" value="1"/>
</dbReference>
<name>A0A942YJH4_9BACI</name>
<accession>A0A942YJH4</accession>
<comment type="caution">
    <text evidence="2">The sequence shown here is derived from an EMBL/GenBank/DDBJ whole genome shotgun (WGS) entry which is preliminary data.</text>
</comment>
<gene>
    <name evidence="2" type="ORF">KHA97_21145</name>
</gene>
<sequence>MEAVIVNQSITFTLFGFSKLHDQNKAYSDTMFELLNKVWEEVRQKKLYHKGINHVVYDADHLIFAGIELNTPPPEDSSLEKKIVHLDKYAYCKHIGPYSELDKTYGKIKSLIETYGEHHQPPSMEIYGHWNEDESKLETEIIFNIK</sequence>
<protein>
    <submittedName>
        <fullName evidence="2">GyrI-like domain-containing protein</fullName>
    </submittedName>
</protein>
<dbReference type="InterPro" id="IPR010499">
    <property type="entry name" value="AraC_E-bd"/>
</dbReference>
<feature type="domain" description="AraC effector-binding" evidence="1">
    <location>
        <begin position="1"/>
        <end position="146"/>
    </location>
</feature>
<proteinExistence type="predicted"/>
<dbReference type="RefSeq" id="WP_213126776.1">
    <property type="nucleotide sequence ID" value="NZ_JAGYPG010000004.1"/>
</dbReference>
<organism evidence="2 3">
    <name type="scientific">Lederbergia citri</name>
    <dbReference type="NCBI Taxonomy" id="2833580"/>
    <lineage>
        <taxon>Bacteria</taxon>
        <taxon>Bacillati</taxon>
        <taxon>Bacillota</taxon>
        <taxon>Bacilli</taxon>
        <taxon>Bacillales</taxon>
        <taxon>Bacillaceae</taxon>
        <taxon>Lederbergia</taxon>
    </lineage>
</organism>
<evidence type="ECO:0000313" key="2">
    <source>
        <dbReference type="EMBL" id="MBS4197555.1"/>
    </source>
</evidence>
<reference evidence="2 3" key="1">
    <citation type="submission" date="2021-05" db="EMBL/GenBank/DDBJ databases">
        <title>Novel Bacillus species.</title>
        <authorList>
            <person name="Liu G."/>
        </authorList>
    </citation>
    <scope>NUCLEOTIDE SEQUENCE [LARGE SCALE GENOMIC DNA]</scope>
    <source>
        <strain evidence="3">FJAT-49780</strain>
    </source>
</reference>
<evidence type="ECO:0000259" key="1">
    <source>
        <dbReference type="SMART" id="SM00871"/>
    </source>
</evidence>
<dbReference type="Pfam" id="PF06445">
    <property type="entry name" value="GyrI-like"/>
    <property type="match status" value="1"/>
</dbReference>
<dbReference type="Proteomes" id="UP000681414">
    <property type="component" value="Unassembled WGS sequence"/>
</dbReference>
<dbReference type="InterPro" id="IPR011256">
    <property type="entry name" value="Reg_factor_effector_dom_sf"/>
</dbReference>
<dbReference type="AlphaFoldDB" id="A0A942YJH4"/>
<dbReference type="Gene3D" id="3.20.80.10">
    <property type="entry name" value="Regulatory factor, effector binding domain"/>
    <property type="match status" value="1"/>
</dbReference>
<keyword evidence="3" id="KW-1185">Reference proteome</keyword>
<evidence type="ECO:0000313" key="3">
    <source>
        <dbReference type="Proteomes" id="UP000681414"/>
    </source>
</evidence>